<feature type="transmembrane region" description="Helical" evidence="8">
    <location>
        <begin position="328"/>
        <end position="351"/>
    </location>
</feature>
<name>A0A2N1JCH5_9BASI</name>
<evidence type="ECO:0000256" key="5">
    <source>
        <dbReference type="ARBA" id="ARBA00022989"/>
    </source>
</evidence>
<feature type="transmembrane region" description="Helical" evidence="8">
    <location>
        <begin position="292"/>
        <end position="316"/>
    </location>
</feature>
<dbReference type="PANTHER" id="PTHR23051:SF0">
    <property type="entry name" value="SOLUTE CARRIER FAMILY 35 MEMBER F5"/>
    <property type="match status" value="1"/>
</dbReference>
<dbReference type="STRING" id="2020962.A0A2N1JCH5"/>
<protein>
    <recommendedName>
        <fullName evidence="11">EamA domain-containing protein</fullName>
    </recommendedName>
</protein>
<dbReference type="Pfam" id="PF06027">
    <property type="entry name" value="SLC35F"/>
    <property type="match status" value="1"/>
</dbReference>
<feature type="transmembrane region" description="Helical" evidence="8">
    <location>
        <begin position="392"/>
        <end position="411"/>
    </location>
</feature>
<evidence type="ECO:0000256" key="6">
    <source>
        <dbReference type="ARBA" id="ARBA00023136"/>
    </source>
</evidence>
<feature type="transmembrane region" description="Helical" evidence="8">
    <location>
        <begin position="40"/>
        <end position="62"/>
    </location>
</feature>
<gene>
    <name evidence="9" type="ORF">MVES_001828</name>
</gene>
<dbReference type="PANTHER" id="PTHR23051">
    <property type="entry name" value="SOLUTE CARRIER FAMILY 35, MEMBER F5"/>
    <property type="match status" value="1"/>
</dbReference>
<feature type="transmembrane region" description="Helical" evidence="8">
    <location>
        <begin position="263"/>
        <end position="280"/>
    </location>
</feature>
<proteinExistence type="inferred from homology"/>
<sequence length="443" mass="47462">MSGGNGYAVGALLVLLVDVLWTASNYIASVLLTHGYNKPFAMTYLTTAAFVTYLIPFAILYWRNPRAVGQNLSDTSTWFERLGFYLPPMYPIAPTHGSNFCERTSDAHARPQPHPHPSKRPSSIDGRRPRSNLPMRIEVHGSPVAAPSRGRILHSARSSDEARLLLDHDAESGYGSESDADVSTISAASTVAVLASELPPLSVVETAQLAVQFAIVWFAANYSFVAALEYTSVASGTTLGSTSGFFTLLLGSIMGIEVFTPGKLVSVALSFVGVMLVTWSDGGRLHAVVAHHAVLGDFLAIFSALCYAIYVTLLKVRIGSEDRISMPLFLGLVGAFNLVAFWPLGLLLHATGIEPFALPQGEFVWAGIFLNMAVAVVSDFAYLIAMLKSSPLFTTVGLSLTIPMAALGDLTRYQQSMGIQSALGVILVLLSFGVIAVEENRTA</sequence>
<dbReference type="Proteomes" id="UP000232875">
    <property type="component" value="Unassembled WGS sequence"/>
</dbReference>
<comment type="subcellular location">
    <subcellularLocation>
        <location evidence="1">Membrane</location>
        <topology evidence="1">Multi-pass membrane protein</topology>
    </subcellularLocation>
</comment>
<feature type="transmembrane region" description="Helical" evidence="8">
    <location>
        <begin position="417"/>
        <end position="437"/>
    </location>
</feature>
<evidence type="ECO:0000256" key="8">
    <source>
        <dbReference type="SAM" id="Phobius"/>
    </source>
</evidence>
<evidence type="ECO:0000256" key="7">
    <source>
        <dbReference type="SAM" id="MobiDB-lite"/>
    </source>
</evidence>
<feature type="region of interest" description="Disordered" evidence="7">
    <location>
        <begin position="101"/>
        <end position="131"/>
    </location>
</feature>
<keyword evidence="6 8" id="KW-0472">Membrane</keyword>
<evidence type="ECO:0000313" key="9">
    <source>
        <dbReference type="EMBL" id="PKI84248.1"/>
    </source>
</evidence>
<dbReference type="InterPro" id="IPR009262">
    <property type="entry name" value="SLC35_F1/F2/F6"/>
</dbReference>
<keyword evidence="5 8" id="KW-1133">Transmembrane helix</keyword>
<dbReference type="OrthoDB" id="1436450at2759"/>
<dbReference type="InterPro" id="IPR037185">
    <property type="entry name" value="EmrE-like"/>
</dbReference>
<dbReference type="AlphaFoldDB" id="A0A2N1JCH5"/>
<feature type="transmembrane region" description="Helical" evidence="8">
    <location>
        <begin position="7"/>
        <end position="28"/>
    </location>
</feature>
<evidence type="ECO:0000256" key="3">
    <source>
        <dbReference type="ARBA" id="ARBA00022448"/>
    </source>
</evidence>
<evidence type="ECO:0000256" key="2">
    <source>
        <dbReference type="ARBA" id="ARBA00007863"/>
    </source>
</evidence>
<organism evidence="9 10">
    <name type="scientific">Malassezia vespertilionis</name>
    <dbReference type="NCBI Taxonomy" id="2020962"/>
    <lineage>
        <taxon>Eukaryota</taxon>
        <taxon>Fungi</taxon>
        <taxon>Dikarya</taxon>
        <taxon>Basidiomycota</taxon>
        <taxon>Ustilaginomycotina</taxon>
        <taxon>Malasseziomycetes</taxon>
        <taxon>Malasseziales</taxon>
        <taxon>Malasseziaceae</taxon>
        <taxon>Malassezia</taxon>
    </lineage>
</organism>
<evidence type="ECO:0000313" key="10">
    <source>
        <dbReference type="Proteomes" id="UP000232875"/>
    </source>
</evidence>
<reference evidence="9 10" key="1">
    <citation type="submission" date="2017-10" db="EMBL/GenBank/DDBJ databases">
        <title>A novel species of cold-tolerant Malassezia isolated from bats.</title>
        <authorList>
            <person name="Lorch J.M."/>
            <person name="Palmer J.M."/>
            <person name="Vanderwolf K.J."/>
            <person name="Schmidt K.Z."/>
            <person name="Verant M.L."/>
            <person name="Weller T.J."/>
            <person name="Blehert D.S."/>
        </authorList>
    </citation>
    <scope>NUCLEOTIDE SEQUENCE [LARGE SCALE GENOMIC DNA]</scope>
    <source>
        <strain evidence="9 10">NWHC:44797-103</strain>
    </source>
</reference>
<comment type="similarity">
    <text evidence="2">Belongs to the SLC35F solute transporter family.</text>
</comment>
<dbReference type="EMBL" id="KZ454989">
    <property type="protein sequence ID" value="PKI84248.1"/>
    <property type="molecule type" value="Genomic_DNA"/>
</dbReference>
<keyword evidence="3" id="KW-0813">Transport</keyword>
<keyword evidence="4 8" id="KW-0812">Transmembrane</keyword>
<accession>A0A2N1JCH5</accession>
<dbReference type="SUPFAM" id="SSF103481">
    <property type="entry name" value="Multidrug resistance efflux transporter EmrE"/>
    <property type="match status" value="1"/>
</dbReference>
<dbReference type="GO" id="GO:0022857">
    <property type="term" value="F:transmembrane transporter activity"/>
    <property type="evidence" value="ECO:0007669"/>
    <property type="project" value="InterPro"/>
</dbReference>
<evidence type="ECO:0000256" key="1">
    <source>
        <dbReference type="ARBA" id="ARBA00004141"/>
    </source>
</evidence>
<evidence type="ECO:0008006" key="11">
    <source>
        <dbReference type="Google" id="ProtNLM"/>
    </source>
</evidence>
<keyword evidence="10" id="KW-1185">Reference proteome</keyword>
<dbReference type="GO" id="GO:0000329">
    <property type="term" value="C:fungal-type vacuole membrane"/>
    <property type="evidence" value="ECO:0007669"/>
    <property type="project" value="TreeGrafter"/>
</dbReference>
<evidence type="ECO:0000256" key="4">
    <source>
        <dbReference type="ARBA" id="ARBA00022692"/>
    </source>
</evidence>
<feature type="transmembrane region" description="Helical" evidence="8">
    <location>
        <begin position="363"/>
        <end position="385"/>
    </location>
</feature>